<protein>
    <submittedName>
        <fullName evidence="1">Uncharacterized protein</fullName>
    </submittedName>
</protein>
<name>A0ABY7CY51_9BASI</name>
<reference evidence="1" key="1">
    <citation type="submission" date="2022-10" db="EMBL/GenBank/DDBJ databases">
        <title>Puccinia triticina Genome sequencing and assembly.</title>
        <authorList>
            <person name="Li C."/>
        </authorList>
    </citation>
    <scope>NUCLEOTIDE SEQUENCE</scope>
    <source>
        <strain evidence="1">Pt15</strain>
    </source>
</reference>
<dbReference type="Proteomes" id="UP001164743">
    <property type="component" value="Chromosome 11A"/>
</dbReference>
<proteinExistence type="predicted"/>
<evidence type="ECO:0000313" key="1">
    <source>
        <dbReference type="EMBL" id="WAQ89875.1"/>
    </source>
</evidence>
<sequence length="181" mass="20758">MHQAIREDDLWLAAWLMQKIVQKPYKLTKDQTKLLEAEQIHRFNLAHTAFLALISTAQNDAQEDFNNWFQKGSTFESIEQASWKKHSDGPEILKLRKAIKAYARAAGYLTKIISMSNQPTMKATEAIEMEENEAIEMEAMGSAPSAKTMECAKLEDEEWIIIRQEEAQKGGYYGLQWSTVK</sequence>
<organism evidence="1 2">
    <name type="scientific">Puccinia triticina</name>
    <dbReference type="NCBI Taxonomy" id="208348"/>
    <lineage>
        <taxon>Eukaryota</taxon>
        <taxon>Fungi</taxon>
        <taxon>Dikarya</taxon>
        <taxon>Basidiomycota</taxon>
        <taxon>Pucciniomycotina</taxon>
        <taxon>Pucciniomycetes</taxon>
        <taxon>Pucciniales</taxon>
        <taxon>Pucciniaceae</taxon>
        <taxon>Puccinia</taxon>
    </lineage>
</organism>
<gene>
    <name evidence="1" type="ORF">PtA15_11A567</name>
</gene>
<dbReference type="EMBL" id="CP110431">
    <property type="protein sequence ID" value="WAQ89875.1"/>
    <property type="molecule type" value="Genomic_DNA"/>
</dbReference>
<keyword evidence="2" id="KW-1185">Reference proteome</keyword>
<accession>A0ABY7CY51</accession>
<dbReference type="RefSeq" id="XP_053025430.1">
    <property type="nucleotide sequence ID" value="XM_053161488.1"/>
</dbReference>
<dbReference type="GeneID" id="77802383"/>
<evidence type="ECO:0000313" key="2">
    <source>
        <dbReference type="Proteomes" id="UP001164743"/>
    </source>
</evidence>